<reference evidence="1 2" key="1">
    <citation type="submission" date="2023-09" db="EMBL/GenBank/DDBJ databases">
        <authorList>
            <person name="Wang M."/>
        </authorList>
    </citation>
    <scope>NUCLEOTIDE SEQUENCE [LARGE SCALE GENOMIC DNA]</scope>
    <source>
        <strain evidence="1">GT-2023</strain>
        <tissue evidence="1">Liver</tissue>
    </source>
</reference>
<name>A0ABR3MZC5_9TELE</name>
<keyword evidence="2" id="KW-1185">Reference proteome</keyword>
<sequence>MVEMCPTCQQFQPKNQKEPLISHEIPELPWLKVAADIFEIRGQSFLLIVDYMSKFPEVMNIRDKTARTVIEKMNKMKQCMQGMAFQQSWSAITYPSPATK</sequence>
<proteinExistence type="predicted"/>
<organism evidence="1 2">
    <name type="scientific">Cirrhinus molitorella</name>
    <name type="common">mud carp</name>
    <dbReference type="NCBI Taxonomy" id="172907"/>
    <lineage>
        <taxon>Eukaryota</taxon>
        <taxon>Metazoa</taxon>
        <taxon>Chordata</taxon>
        <taxon>Craniata</taxon>
        <taxon>Vertebrata</taxon>
        <taxon>Euteleostomi</taxon>
        <taxon>Actinopterygii</taxon>
        <taxon>Neopterygii</taxon>
        <taxon>Teleostei</taxon>
        <taxon>Ostariophysi</taxon>
        <taxon>Cypriniformes</taxon>
        <taxon>Cyprinidae</taxon>
        <taxon>Labeoninae</taxon>
        <taxon>Labeonini</taxon>
        <taxon>Cirrhinus</taxon>
    </lineage>
</organism>
<dbReference type="PANTHER" id="PTHR37984:SF7">
    <property type="entry name" value="INTEGRASE CATALYTIC DOMAIN-CONTAINING PROTEIN"/>
    <property type="match status" value="1"/>
</dbReference>
<dbReference type="InterPro" id="IPR050951">
    <property type="entry name" value="Retrovirus_Pol_polyprotein"/>
</dbReference>
<gene>
    <name evidence="1" type="ORF">QQF64_032267</name>
</gene>
<dbReference type="PANTHER" id="PTHR37984">
    <property type="entry name" value="PROTEIN CBG26694"/>
    <property type="match status" value="1"/>
</dbReference>
<dbReference type="EMBL" id="JAYMGO010000008">
    <property type="protein sequence ID" value="KAL1269978.1"/>
    <property type="molecule type" value="Genomic_DNA"/>
</dbReference>
<dbReference type="InterPro" id="IPR036397">
    <property type="entry name" value="RNaseH_sf"/>
</dbReference>
<evidence type="ECO:0000313" key="2">
    <source>
        <dbReference type="Proteomes" id="UP001558613"/>
    </source>
</evidence>
<dbReference type="Gene3D" id="3.30.420.10">
    <property type="entry name" value="Ribonuclease H-like superfamily/Ribonuclease H"/>
    <property type="match status" value="1"/>
</dbReference>
<protein>
    <submittedName>
        <fullName evidence="1">Uncharacterized protein</fullName>
    </submittedName>
</protein>
<evidence type="ECO:0000313" key="1">
    <source>
        <dbReference type="EMBL" id="KAL1269978.1"/>
    </source>
</evidence>
<comment type="caution">
    <text evidence="1">The sequence shown here is derived from an EMBL/GenBank/DDBJ whole genome shotgun (WGS) entry which is preliminary data.</text>
</comment>
<accession>A0ABR3MZC5</accession>
<dbReference type="Proteomes" id="UP001558613">
    <property type="component" value="Unassembled WGS sequence"/>
</dbReference>